<dbReference type="Pfam" id="PF00512">
    <property type="entry name" value="HisKA"/>
    <property type="match status" value="1"/>
</dbReference>
<dbReference type="SMART" id="SM00388">
    <property type="entry name" value="HisKA"/>
    <property type="match status" value="1"/>
</dbReference>
<keyword evidence="6" id="KW-0902">Two-component regulatory system</keyword>
<keyword evidence="10" id="KW-1185">Reference proteome</keyword>
<evidence type="ECO:0000256" key="5">
    <source>
        <dbReference type="ARBA" id="ARBA00022777"/>
    </source>
</evidence>
<dbReference type="SUPFAM" id="SSF55874">
    <property type="entry name" value="ATPase domain of HSP90 chaperone/DNA topoisomerase II/histidine kinase"/>
    <property type="match status" value="1"/>
</dbReference>
<dbReference type="CDD" id="cd00075">
    <property type="entry name" value="HATPase"/>
    <property type="match status" value="1"/>
</dbReference>
<dbReference type="InterPro" id="IPR035965">
    <property type="entry name" value="PAS-like_dom_sf"/>
</dbReference>
<keyword evidence="5" id="KW-0418">Kinase</keyword>
<organism evidence="9 10">
    <name type="scientific">Caulobacter segnis</name>
    <dbReference type="NCBI Taxonomy" id="88688"/>
    <lineage>
        <taxon>Bacteria</taxon>
        <taxon>Pseudomonadati</taxon>
        <taxon>Pseudomonadota</taxon>
        <taxon>Alphaproteobacteria</taxon>
        <taxon>Caulobacterales</taxon>
        <taxon>Caulobacteraceae</taxon>
        <taxon>Caulobacter</taxon>
    </lineage>
</organism>
<evidence type="ECO:0000256" key="3">
    <source>
        <dbReference type="ARBA" id="ARBA00022553"/>
    </source>
</evidence>
<dbReference type="InterPro" id="IPR005467">
    <property type="entry name" value="His_kinase_dom"/>
</dbReference>
<dbReference type="InterPro" id="IPR003594">
    <property type="entry name" value="HATPase_dom"/>
</dbReference>
<dbReference type="PRINTS" id="PR00344">
    <property type="entry name" value="BCTRLSENSOR"/>
</dbReference>
<dbReference type="InterPro" id="IPR036097">
    <property type="entry name" value="HisK_dim/P_sf"/>
</dbReference>
<dbReference type="InterPro" id="IPR004358">
    <property type="entry name" value="Sig_transdc_His_kin-like_C"/>
</dbReference>
<dbReference type="InterPro" id="IPR050736">
    <property type="entry name" value="Sensor_HK_Regulatory"/>
</dbReference>
<feature type="domain" description="Histidine kinase" evidence="8">
    <location>
        <begin position="549"/>
        <end position="760"/>
    </location>
</feature>
<sequence>MTSYDLILAAAAGAVCLALCVTLWSLGQRRRFEARIAALKARLVLQGGGEDDAPAWVEAFDAAVLAVEDGQARLAAGAEGLSACAQVLGVAAEPQAVVAALAATDPENAHKLTALFERGEACVFEARGNGGWISIEGRSAGALAWLRLAPASGGEAGLPSAPRFAAFVDSVAEPAWIAAAADGQPTWANDAFVRAVGATSASAQALAGKSFDRAADALAIEAAETGERRETLRWINLEGRRRAFRVSAQPLEGGGVGVFCVDVTEIEDVRDAFKKHVEAHDETLNHIAEAVAIFSQTRRLSYHNTAFAELWGLEPAWLAERPTHGEVLDRLRQRRRLPETIDYAGWKAAELTRYEDLGPQADDLWHLPDGRTLKVVRQPHPLGGMLLIYSDITGELRLKAQYNALIQVQQATLDKLNDAVAVFGSDGRLRLHNEAFETFWNVSAFALEAAGDFEGVVELCVPRLHDLAFWRELKGRVADPDPQMRAPTSGEVRTSDDRIVVYQSRPLPDGATLIAFADVTDTRDLQSALADRSAALAEAERLKRDFVGNVSYELRTPLTTIIGYSELLERADGISERGRNHVAAVRAAATQLARSIDDVLDMAQIDAGEMALEIEDIRVADLLLNAQERALKDAQLGAVTLAVECEEDVGLIRGDAKRLAQTLAHLVDNALRQTPPGGRVTLQARRALGEVRLDVSDTGRGVPFHVQAHIFDRFVGRDRGGPGLGLALVKALVELHGGWVALESEPGAGSTFTCHLPETQQPGAMQPELGF</sequence>
<dbReference type="PANTHER" id="PTHR43711:SF1">
    <property type="entry name" value="HISTIDINE KINASE 1"/>
    <property type="match status" value="1"/>
</dbReference>
<dbReference type="Pfam" id="PF02518">
    <property type="entry name" value="HATPase_c"/>
    <property type="match status" value="1"/>
</dbReference>
<comment type="catalytic activity">
    <reaction evidence="1">
        <text>ATP + protein L-histidine = ADP + protein N-phospho-L-histidine.</text>
        <dbReference type="EC" id="2.7.13.3"/>
    </reaction>
</comment>
<dbReference type="InterPro" id="IPR036890">
    <property type="entry name" value="HATPase_C_sf"/>
</dbReference>
<evidence type="ECO:0000256" key="4">
    <source>
        <dbReference type="ARBA" id="ARBA00022679"/>
    </source>
</evidence>
<evidence type="ECO:0000259" key="8">
    <source>
        <dbReference type="PROSITE" id="PS50109"/>
    </source>
</evidence>
<dbReference type="EMBL" id="CP096040">
    <property type="protein sequence ID" value="USQ96315.1"/>
    <property type="molecule type" value="Genomic_DNA"/>
</dbReference>
<accession>A0ABY4ZUE2</accession>
<dbReference type="EC" id="2.7.13.3" evidence="2"/>
<feature type="transmembrane region" description="Helical" evidence="7">
    <location>
        <begin position="6"/>
        <end position="26"/>
    </location>
</feature>
<keyword evidence="7" id="KW-0472">Membrane</keyword>
<evidence type="ECO:0000256" key="7">
    <source>
        <dbReference type="SAM" id="Phobius"/>
    </source>
</evidence>
<evidence type="ECO:0000256" key="1">
    <source>
        <dbReference type="ARBA" id="ARBA00000085"/>
    </source>
</evidence>
<dbReference type="PROSITE" id="PS50109">
    <property type="entry name" value="HIS_KIN"/>
    <property type="match status" value="1"/>
</dbReference>
<protein>
    <recommendedName>
        <fullName evidence="2">histidine kinase</fullName>
        <ecNumber evidence="2">2.7.13.3</ecNumber>
    </recommendedName>
</protein>
<evidence type="ECO:0000313" key="10">
    <source>
        <dbReference type="Proteomes" id="UP001057520"/>
    </source>
</evidence>
<dbReference type="CDD" id="cd00082">
    <property type="entry name" value="HisKA"/>
    <property type="match status" value="1"/>
</dbReference>
<evidence type="ECO:0000313" key="9">
    <source>
        <dbReference type="EMBL" id="USQ96315.1"/>
    </source>
</evidence>
<keyword evidence="3" id="KW-0597">Phosphoprotein</keyword>
<dbReference type="SUPFAM" id="SSF47384">
    <property type="entry name" value="Homodimeric domain of signal transducing histidine kinase"/>
    <property type="match status" value="1"/>
</dbReference>
<evidence type="ECO:0000256" key="6">
    <source>
        <dbReference type="ARBA" id="ARBA00023012"/>
    </source>
</evidence>
<gene>
    <name evidence="9" type="ORF">MZV50_01585</name>
</gene>
<dbReference type="Gene3D" id="3.30.565.10">
    <property type="entry name" value="Histidine kinase-like ATPase, C-terminal domain"/>
    <property type="match status" value="1"/>
</dbReference>
<dbReference type="SMART" id="SM00387">
    <property type="entry name" value="HATPase_c"/>
    <property type="match status" value="1"/>
</dbReference>
<dbReference type="InterPro" id="IPR003661">
    <property type="entry name" value="HisK_dim/P_dom"/>
</dbReference>
<keyword evidence="4" id="KW-0808">Transferase</keyword>
<evidence type="ECO:0000256" key="2">
    <source>
        <dbReference type="ARBA" id="ARBA00012438"/>
    </source>
</evidence>
<dbReference type="Gene3D" id="1.10.287.130">
    <property type="match status" value="1"/>
</dbReference>
<dbReference type="SUPFAM" id="SSF55785">
    <property type="entry name" value="PYP-like sensor domain (PAS domain)"/>
    <property type="match status" value="3"/>
</dbReference>
<reference evidence="9 10" key="1">
    <citation type="submission" date="2022-04" db="EMBL/GenBank/DDBJ databases">
        <title>Genome sequence of soybean root-associated Caulobacter segnis RL271.</title>
        <authorList>
            <person name="Longley R."/>
            <person name="Bonito G."/>
            <person name="Trigodet F."/>
            <person name="Crosson S."/>
            <person name="Fiebig A."/>
        </authorList>
    </citation>
    <scope>NUCLEOTIDE SEQUENCE [LARGE SCALE GENOMIC DNA]</scope>
    <source>
        <strain evidence="9 10">RL271</strain>
    </source>
</reference>
<keyword evidence="7" id="KW-1133">Transmembrane helix</keyword>
<dbReference type="Gene3D" id="3.30.450.20">
    <property type="entry name" value="PAS domain"/>
    <property type="match status" value="1"/>
</dbReference>
<dbReference type="Proteomes" id="UP001057520">
    <property type="component" value="Chromosome"/>
</dbReference>
<dbReference type="PANTHER" id="PTHR43711">
    <property type="entry name" value="TWO-COMPONENT HISTIDINE KINASE"/>
    <property type="match status" value="1"/>
</dbReference>
<proteinExistence type="predicted"/>
<name>A0ABY4ZUE2_9CAUL</name>
<dbReference type="Pfam" id="PF12860">
    <property type="entry name" value="PAS_7"/>
    <property type="match status" value="2"/>
</dbReference>
<keyword evidence="7" id="KW-0812">Transmembrane</keyword>